<reference evidence="3" key="1">
    <citation type="submission" date="2022-07" db="EMBL/GenBank/DDBJ databases">
        <title>Taxonomy of Novel Oxalotrophic and Methylotrophic Bacteria.</title>
        <authorList>
            <person name="Sahin N."/>
            <person name="Tani A."/>
        </authorList>
    </citation>
    <scope>NUCLEOTIDE SEQUENCE</scope>
    <source>
        <strain evidence="3">AM327</strain>
    </source>
</reference>
<dbReference type="Proteomes" id="UP001143545">
    <property type="component" value="Unassembled WGS sequence"/>
</dbReference>
<evidence type="ECO:0000256" key="2">
    <source>
        <dbReference type="SAM" id="Phobius"/>
    </source>
</evidence>
<keyword evidence="2" id="KW-0472">Membrane</keyword>
<evidence type="ECO:0000313" key="3">
    <source>
        <dbReference type="EMBL" id="GLB52274.1"/>
    </source>
</evidence>
<gene>
    <name evidence="3" type="ORF">NBRC110019_13130</name>
</gene>
<name>A0A9W6B6Q8_9FLAO</name>
<dbReference type="RefSeq" id="WP_281753480.1">
    <property type="nucleotide sequence ID" value="NZ_BRVP01000007.1"/>
</dbReference>
<accession>A0A9W6B6Q8</accession>
<proteinExistence type="predicted"/>
<feature type="transmembrane region" description="Helical" evidence="2">
    <location>
        <begin position="28"/>
        <end position="45"/>
    </location>
</feature>
<feature type="transmembrane region" description="Helical" evidence="2">
    <location>
        <begin position="57"/>
        <end position="76"/>
    </location>
</feature>
<protein>
    <submittedName>
        <fullName evidence="3">Uncharacterized protein</fullName>
    </submittedName>
</protein>
<evidence type="ECO:0000256" key="1">
    <source>
        <dbReference type="SAM" id="MobiDB-lite"/>
    </source>
</evidence>
<feature type="compositionally biased region" description="Basic and acidic residues" evidence="1">
    <location>
        <begin position="110"/>
        <end position="136"/>
    </location>
</feature>
<dbReference type="AlphaFoldDB" id="A0A9W6B6Q8"/>
<keyword evidence="2" id="KW-0812">Transmembrane</keyword>
<keyword evidence="2" id="KW-1133">Transmembrane helix</keyword>
<keyword evidence="4" id="KW-1185">Reference proteome</keyword>
<dbReference type="EMBL" id="BRVP01000007">
    <property type="protein sequence ID" value="GLB52274.1"/>
    <property type="molecule type" value="Genomic_DNA"/>
</dbReference>
<comment type="caution">
    <text evidence="3">The sequence shown here is derived from an EMBL/GenBank/DDBJ whole genome shotgun (WGS) entry which is preliminary data.</text>
</comment>
<organism evidence="3 4">
    <name type="scientific">Neptunitalea chrysea</name>
    <dbReference type="NCBI Taxonomy" id="1647581"/>
    <lineage>
        <taxon>Bacteria</taxon>
        <taxon>Pseudomonadati</taxon>
        <taxon>Bacteroidota</taxon>
        <taxon>Flavobacteriia</taxon>
        <taxon>Flavobacteriales</taxon>
        <taxon>Flavobacteriaceae</taxon>
        <taxon>Neptunitalea</taxon>
    </lineage>
</organism>
<feature type="region of interest" description="Disordered" evidence="1">
    <location>
        <begin position="110"/>
        <end position="148"/>
    </location>
</feature>
<evidence type="ECO:0000313" key="4">
    <source>
        <dbReference type="Proteomes" id="UP001143545"/>
    </source>
</evidence>
<sequence length="148" mass="17193">MRRFFSIGTVLLTFFCIGTIFYPQGNLSLIISVVALLFSFVLLKLSKTTFKKNLPKVLIVLNILLLGFFIIKQVAFKEETTKKPTVEKEQTDARELKLKKELNQIEKEELQQQEKAKVDDDRQHTIDSGERKERLVDPSSYKKKPLFN</sequence>